<proteinExistence type="predicted"/>
<dbReference type="AlphaFoldDB" id="J9GH56"/>
<name>J9GH56_9ZZZZ</name>
<gene>
    <name evidence="1" type="ORF">EVA_05537</name>
</gene>
<comment type="caution">
    <text evidence="1">The sequence shown here is derived from an EMBL/GenBank/DDBJ whole genome shotgun (WGS) entry which is preliminary data.</text>
</comment>
<dbReference type="EMBL" id="AMCI01001188">
    <property type="protein sequence ID" value="EJX06354.1"/>
    <property type="molecule type" value="Genomic_DNA"/>
</dbReference>
<reference evidence="1" key="1">
    <citation type="journal article" date="2012" name="PLoS ONE">
        <title>Gene sets for utilization of primary and secondary nutrition supplies in the distal gut of endangered iberian lynx.</title>
        <authorList>
            <person name="Alcaide M."/>
            <person name="Messina E."/>
            <person name="Richter M."/>
            <person name="Bargiela R."/>
            <person name="Peplies J."/>
            <person name="Huws S.A."/>
            <person name="Newbold C.J."/>
            <person name="Golyshin P.N."/>
            <person name="Simon M.A."/>
            <person name="Lopez G."/>
            <person name="Yakimov M.M."/>
            <person name="Ferrer M."/>
        </authorList>
    </citation>
    <scope>NUCLEOTIDE SEQUENCE</scope>
</reference>
<organism evidence="1">
    <name type="scientific">gut metagenome</name>
    <dbReference type="NCBI Taxonomy" id="749906"/>
    <lineage>
        <taxon>unclassified sequences</taxon>
        <taxon>metagenomes</taxon>
        <taxon>organismal metagenomes</taxon>
    </lineage>
</organism>
<evidence type="ECO:0000313" key="1">
    <source>
        <dbReference type="EMBL" id="EJX06354.1"/>
    </source>
</evidence>
<protein>
    <submittedName>
        <fullName evidence="1">Uncharacterized protein</fullName>
    </submittedName>
</protein>
<sequence>MSQTPENRSNRNIKQSKVLAQQIRLFFQAIGTDHQMVTKTLSGQFSRFFRRIPAFQESNIREQLTIKNVLEKASASTELGIRRHQLRMGESFIDVGINHISVIQNQITLDQNRNFTIRVLIADICRLIHVNRHYLEITSLFI</sequence>
<accession>J9GH56</accession>